<feature type="compositionally biased region" description="Polar residues" evidence="1">
    <location>
        <begin position="1000"/>
        <end position="1012"/>
    </location>
</feature>
<proteinExistence type="predicted"/>
<organism evidence="2 3">
    <name type="scientific">Phialocephala subalpina</name>
    <dbReference type="NCBI Taxonomy" id="576137"/>
    <lineage>
        <taxon>Eukaryota</taxon>
        <taxon>Fungi</taxon>
        <taxon>Dikarya</taxon>
        <taxon>Ascomycota</taxon>
        <taxon>Pezizomycotina</taxon>
        <taxon>Leotiomycetes</taxon>
        <taxon>Helotiales</taxon>
        <taxon>Mollisiaceae</taxon>
        <taxon>Phialocephala</taxon>
        <taxon>Phialocephala fortinii species complex</taxon>
    </lineage>
</organism>
<feature type="compositionally biased region" description="Acidic residues" evidence="1">
    <location>
        <begin position="379"/>
        <end position="392"/>
    </location>
</feature>
<feature type="region of interest" description="Disordered" evidence="1">
    <location>
        <begin position="1059"/>
        <end position="1096"/>
    </location>
</feature>
<evidence type="ECO:0000313" key="2">
    <source>
        <dbReference type="EMBL" id="CZR52741.1"/>
    </source>
</evidence>
<feature type="compositionally biased region" description="Acidic residues" evidence="1">
    <location>
        <begin position="544"/>
        <end position="556"/>
    </location>
</feature>
<dbReference type="Proteomes" id="UP000184330">
    <property type="component" value="Unassembled WGS sequence"/>
</dbReference>
<feature type="compositionally biased region" description="Basic and acidic residues" evidence="1">
    <location>
        <begin position="902"/>
        <end position="915"/>
    </location>
</feature>
<feature type="compositionally biased region" description="Polar residues" evidence="1">
    <location>
        <begin position="416"/>
        <end position="425"/>
    </location>
</feature>
<sequence length="1406" mass="151078">MAPVDLAIHTGQSSPRTRRSHSISSDRPSLASTGYGGLLSPPSTISPDPAFIAASAASQIVTNDHDSQADAWFDQHGIEPSGETALVAPPALKLLNRFLDQLLFNFLSVSRSTSLASLRPAVAEVLKPKLAKDAISGADQELHEYLGGGEEEELLAFHNGLEPSGDWDLELVWKRTRLRCMVYSSLGDMEEEDEDYYTEQEQLDGPPGTSNRFSNNPGVVSPAVAIFLTSILEFMGEQVLVVAGQAAYYKLRAKHEKEERDGTSTPTDIAERVVVEDTDMEKVALDRTLGRLWRGWKKRIRSPTNSVSLGRAFSRESLRSQPYTSRAASLTPEEAIDEYVRRPSLAAVLAEHEHAASIPLPMNDNDIREIEIPGLAPQSDDEEEDVPTEDEGIVVPPRPKSMIIFNYVPNGPPTPTASQPHTSTFLAPKGRKRSHSLPSPAPSMYASPNRVKPTVEESSGEAVAEKDAADQEVKDEELADTSALPITPVDAVEEKAVPEESKEEGDAPKSVIAGVVAGASAIGAAAVAGIVAVAKGEAPQTDLASDEIDPEDDFTEEPQIMTSSRVSLPPAGRVSPDSDKDQKGPSRRSSIRSTSVHSLRLIDVGASRSPGISRSGSVDAADHLGGHPAISSRPNSIHSPVLVEQVAPRMGSPVSRGPTASPIIRNGSSLSARHGRNSAENSISEVEEREFAKVEASPSTAVPSDLALAMAGVDVEVTPSSQSQQFATDSLNRDNVKGSAFVLSAPPASRYLREVSNISPTDPNLQTTISSQPSGGTPLQPASTSSVTSHPRILSAENGAPPLTPLREMMEGAQDTSDESIYSNGYEGTGLLFDKDGNIDYNRMARQEAFSKPRKPYVSPRNAPVPRNSPPRSKTDTPKAERQLHTSGSGSSSSSRGKKALRTSEESGQKGDKGQSFEQLIRSDTTIQYTLTPQNMRDIESPDSPRNAGPSILTSAFEVRPQSGRSHSSSASKTTALHSNSANDGPKSIKSPFKPVPRPSANTGSRLRSNAPQPREARIERDSMGDFAEFIRSTGPPVNANEPLPVRSTSAAHRGMNGTARNMSGSAMTTGSAVSLPRRAESSAGRKRLQARDAAVPRGDSISDLIDFVRSGPQLDKENHRIPRTVAPFRTTMDSDQMSGAVGGKAIDASLSDARYSQAAASVESSVTSQAPLIKSNANANKPLPPANKYNTFGEEDMMPKRKTRRIHDPYAIDFSDEDEELFASAGVGRAKPVEEESLSDFLRNVPPPPKPVTSSVFEDGSRPTSSKSKNVKKKSSFRFGRSNSSNNVTQQKSAAVPPPLPTKTPAYTPIAAKYSTTYGRDPTTSSSNDYVSHVDSARNKVVQKRYEPREASYTQAPRTNDLADFLMNSDPSSLGQTQPRTFTPTIQKEEKGSLSRMFGRKKVHN</sequence>
<feature type="region of interest" description="Disordered" evidence="1">
    <location>
        <begin position="193"/>
        <end position="215"/>
    </location>
</feature>
<feature type="compositionally biased region" description="Basic and acidic residues" evidence="1">
    <location>
        <begin position="463"/>
        <end position="472"/>
    </location>
</feature>
<protein>
    <submittedName>
        <fullName evidence="2">Uncharacterized protein</fullName>
    </submittedName>
</protein>
<gene>
    <name evidence="2" type="ORF">PAC_02618</name>
</gene>
<feature type="compositionally biased region" description="Basic and acidic residues" evidence="1">
    <location>
        <begin position="492"/>
        <end position="507"/>
    </location>
</feature>
<feature type="compositionally biased region" description="Basic and acidic residues" evidence="1">
    <location>
        <begin position="873"/>
        <end position="884"/>
    </location>
</feature>
<feature type="region of interest" description="Disordered" evidence="1">
    <location>
        <begin position="756"/>
        <end position="1025"/>
    </location>
</feature>
<feature type="region of interest" description="Disordered" evidence="1">
    <location>
        <begin position="1235"/>
        <end position="1308"/>
    </location>
</feature>
<evidence type="ECO:0000313" key="3">
    <source>
        <dbReference type="Proteomes" id="UP000184330"/>
    </source>
</evidence>
<accession>A0A1L7WJ07</accession>
<dbReference type="EMBL" id="FJOG01000003">
    <property type="protein sequence ID" value="CZR52741.1"/>
    <property type="molecule type" value="Genomic_DNA"/>
</dbReference>
<feature type="compositionally biased region" description="Basic and acidic residues" evidence="1">
    <location>
        <begin position="833"/>
        <end position="851"/>
    </location>
</feature>
<feature type="region of interest" description="Disordered" evidence="1">
    <location>
        <begin position="1"/>
        <end position="30"/>
    </location>
</feature>
<name>A0A1L7WJ07_9HELO</name>
<feature type="compositionally biased region" description="Low complexity" evidence="1">
    <location>
        <begin position="1278"/>
        <end position="1288"/>
    </location>
</feature>
<feature type="compositionally biased region" description="Polar residues" evidence="1">
    <location>
        <begin position="1059"/>
        <end position="1073"/>
    </location>
</feature>
<feature type="compositionally biased region" description="Basic and acidic residues" evidence="1">
    <location>
        <begin position="1015"/>
        <end position="1024"/>
    </location>
</feature>
<dbReference type="OrthoDB" id="5382203at2759"/>
<feature type="compositionally biased region" description="Polar residues" evidence="1">
    <location>
        <begin position="756"/>
        <end position="789"/>
    </location>
</feature>
<keyword evidence="3" id="KW-1185">Reference proteome</keyword>
<feature type="compositionally biased region" description="Polar residues" evidence="1">
    <location>
        <begin position="916"/>
        <end position="935"/>
    </location>
</feature>
<reference evidence="2 3" key="1">
    <citation type="submission" date="2016-03" db="EMBL/GenBank/DDBJ databases">
        <authorList>
            <person name="Ploux O."/>
        </authorList>
    </citation>
    <scope>NUCLEOTIDE SEQUENCE [LARGE SCALE GENOMIC DNA]</scope>
    <source>
        <strain evidence="2 3">UAMH 11012</strain>
    </source>
</reference>
<feature type="region of interest" description="Disordered" evidence="1">
    <location>
        <begin position="537"/>
        <end position="684"/>
    </location>
</feature>
<evidence type="ECO:0000256" key="1">
    <source>
        <dbReference type="SAM" id="MobiDB-lite"/>
    </source>
</evidence>
<feature type="compositionally biased region" description="Acidic residues" evidence="1">
    <location>
        <begin position="193"/>
        <end position="202"/>
    </location>
</feature>
<feature type="compositionally biased region" description="Polar residues" evidence="1">
    <location>
        <begin position="963"/>
        <end position="983"/>
    </location>
</feature>
<feature type="region of interest" description="Disordered" evidence="1">
    <location>
        <begin position="376"/>
        <end position="509"/>
    </location>
</feature>
<dbReference type="STRING" id="576137.A0A1L7WJ07"/>
<feature type="compositionally biased region" description="Polar residues" evidence="1">
    <location>
        <begin position="1370"/>
        <end position="1387"/>
    </location>
</feature>
<feature type="region of interest" description="Disordered" evidence="1">
    <location>
        <begin position="1347"/>
        <end position="1406"/>
    </location>
</feature>